<gene>
    <name evidence="2" type="ORF">A1Q1_01710</name>
</gene>
<feature type="signal peptide" evidence="1">
    <location>
        <begin position="1"/>
        <end position="20"/>
    </location>
</feature>
<dbReference type="KEGG" id="tasa:A1Q1_01710"/>
<dbReference type="AlphaFoldDB" id="J6EX66"/>
<keyword evidence="1" id="KW-0732">Signal</keyword>
<evidence type="ECO:0000256" key="1">
    <source>
        <dbReference type="SAM" id="SignalP"/>
    </source>
</evidence>
<dbReference type="RefSeq" id="XP_014180224.1">
    <property type="nucleotide sequence ID" value="XM_014324749.1"/>
</dbReference>
<proteinExistence type="predicted"/>
<comment type="caution">
    <text evidence="2">The sequence shown here is derived from an EMBL/GenBank/DDBJ whole genome shotgun (WGS) entry which is preliminary data.</text>
</comment>
<name>J6EX66_TRIAS</name>
<dbReference type="EMBL" id="ALBS01000177">
    <property type="protein sequence ID" value="EJT49229.1"/>
    <property type="molecule type" value="Genomic_DNA"/>
</dbReference>
<reference evidence="2 3" key="1">
    <citation type="journal article" date="2012" name="Eukaryot. Cell">
        <title>Draft genome sequence of CBS 2479, the standard type strain of Trichosporon asahii.</title>
        <authorList>
            <person name="Yang R.Y."/>
            <person name="Li H.T."/>
            <person name="Zhu H."/>
            <person name="Zhou G.P."/>
            <person name="Wang M."/>
            <person name="Wang L."/>
        </authorList>
    </citation>
    <scope>NUCLEOTIDE SEQUENCE [LARGE SCALE GENOMIC DNA]</scope>
    <source>
        <strain evidence="3">ATCC 90039 / CBS 2479 / JCM 2466 / KCTC 7840 / NCYC 2677 / UAMH 7654</strain>
    </source>
</reference>
<dbReference type="GeneID" id="25985224"/>
<feature type="chain" id="PRO_5003787416" evidence="1">
    <location>
        <begin position="21"/>
        <end position="305"/>
    </location>
</feature>
<dbReference type="HOGENOM" id="CLU_912735_0_0_1"/>
<dbReference type="Proteomes" id="UP000002748">
    <property type="component" value="Unassembled WGS sequence"/>
</dbReference>
<sequence length="305" mass="35143">MVSVSAIVILAGGLITSAQAKLNGWSDDFALGQYQTYNGRYHAWDIEWKVCDGWGNFCDQSNCQSLDSHKIDPDGVQSFNNNNWKYVNLRKSESAWVDIWRANGDTFDMWEQSAARPQQGQCQLHHGKAVDCGDGHKYWPMMHCWQCLRDIHHTTMVSVSTLTLLASAFTAQAKLSGWPDDFGLVKFETYIQNLGWWSTTWKMCEGWGDWCNESRCHDLENIDVDPRGIEGILTSNWKWVNARKSNAAWMDLWRGNGDTFSMFEQNGNGQQQGQCQLHNPDPPLGYEKFCRDGYRYTPIMHCWQW</sequence>
<accession>J6EX66</accession>
<organism evidence="2 3">
    <name type="scientific">Trichosporon asahii var. asahii (strain ATCC 90039 / CBS 2479 / JCM 2466 / KCTC 7840 / NBRC 103889/ NCYC 2677 / UAMH 7654)</name>
    <name type="common">Yeast</name>
    <dbReference type="NCBI Taxonomy" id="1186058"/>
    <lineage>
        <taxon>Eukaryota</taxon>
        <taxon>Fungi</taxon>
        <taxon>Dikarya</taxon>
        <taxon>Basidiomycota</taxon>
        <taxon>Agaricomycotina</taxon>
        <taxon>Tremellomycetes</taxon>
        <taxon>Trichosporonales</taxon>
        <taxon>Trichosporonaceae</taxon>
        <taxon>Trichosporon</taxon>
    </lineage>
</organism>
<protein>
    <submittedName>
        <fullName evidence="2">Uncharacterized protein</fullName>
    </submittedName>
</protein>
<evidence type="ECO:0000313" key="2">
    <source>
        <dbReference type="EMBL" id="EJT49229.1"/>
    </source>
</evidence>
<dbReference type="VEuPathDB" id="FungiDB:A1Q1_01710"/>
<evidence type="ECO:0000313" key="3">
    <source>
        <dbReference type="Proteomes" id="UP000002748"/>
    </source>
</evidence>